<protein>
    <submittedName>
        <fullName evidence="5">DNA-binding protein</fullName>
    </submittedName>
</protein>
<evidence type="ECO:0000256" key="3">
    <source>
        <dbReference type="ARBA" id="ARBA00023125"/>
    </source>
</evidence>
<dbReference type="AlphaFoldDB" id="A0A011UAL2"/>
<evidence type="ECO:0000256" key="4">
    <source>
        <dbReference type="RuleBase" id="RU003939"/>
    </source>
</evidence>
<evidence type="ECO:0000256" key="1">
    <source>
        <dbReference type="ARBA" id="ARBA00010529"/>
    </source>
</evidence>
<keyword evidence="6" id="KW-1185">Reference proteome</keyword>
<evidence type="ECO:0000313" key="6">
    <source>
        <dbReference type="Proteomes" id="UP000021369"/>
    </source>
</evidence>
<evidence type="ECO:0000313" key="5">
    <source>
        <dbReference type="EMBL" id="EXM37644.1"/>
    </source>
</evidence>
<reference evidence="5 6" key="1">
    <citation type="submission" date="2013-06" db="EMBL/GenBank/DDBJ databases">
        <title>Rumen cellulosomics: divergent fiber-degrading strategies revealed by comparative genome-wide analysis of six Ruminococcal strains.</title>
        <authorList>
            <person name="Dassa B."/>
            <person name="Borovok I."/>
            <person name="Lamed R."/>
            <person name="Flint H."/>
            <person name="Yeoman C.J."/>
            <person name="White B."/>
            <person name="Bayer E.A."/>
        </authorList>
    </citation>
    <scope>NUCLEOTIDE SEQUENCE [LARGE SCALE GENOMIC DNA]</scope>
    <source>
        <strain evidence="5 6">SY3</strain>
    </source>
</reference>
<dbReference type="PATRIC" id="fig|1341156.4.peg.2532"/>
<dbReference type="RefSeq" id="WP_037289305.1">
    <property type="nucleotide sequence ID" value="NZ_JEOB01000004.1"/>
</dbReference>
<accession>A0A011UAL2</accession>
<dbReference type="GO" id="GO:0003677">
    <property type="term" value="F:DNA binding"/>
    <property type="evidence" value="ECO:0007669"/>
    <property type="project" value="UniProtKB-KW"/>
</dbReference>
<keyword evidence="3 5" id="KW-0238">DNA-binding</keyword>
<keyword evidence="2" id="KW-0226">DNA condensation</keyword>
<dbReference type="Proteomes" id="UP000021369">
    <property type="component" value="Unassembled WGS sequence"/>
</dbReference>
<sequence length="91" mass="10284">MNKTDIVRKVSKKTNFTLDNSAIAVDAFLETISEAMLNGEKITFQNIFTIEPVERAPRVSRNPQTGEPMKVPAKNSYRFRLAEAIKEAINK</sequence>
<proteinExistence type="inferred from homology"/>
<dbReference type="SMART" id="SM00411">
    <property type="entry name" value="BHL"/>
    <property type="match status" value="1"/>
</dbReference>
<dbReference type="CDD" id="cd13831">
    <property type="entry name" value="HU"/>
    <property type="match status" value="1"/>
</dbReference>
<dbReference type="InterPro" id="IPR000119">
    <property type="entry name" value="Hist_DNA-bd"/>
</dbReference>
<comment type="similarity">
    <text evidence="1 4">Belongs to the bacterial histone-like protein family.</text>
</comment>
<dbReference type="InterPro" id="IPR010992">
    <property type="entry name" value="IHF-like_DNA-bd_dom_sf"/>
</dbReference>
<gene>
    <name evidence="5" type="ORF">RASY3_14375</name>
</gene>
<dbReference type="EMBL" id="JEOB01000004">
    <property type="protein sequence ID" value="EXM37644.1"/>
    <property type="molecule type" value="Genomic_DNA"/>
</dbReference>
<dbReference type="OrthoDB" id="9799835at2"/>
<dbReference type="Gene3D" id="4.10.520.10">
    <property type="entry name" value="IHF-like DNA-binding proteins"/>
    <property type="match status" value="1"/>
</dbReference>
<name>A0A011UAL2_RUMAL</name>
<organism evidence="5 6">
    <name type="scientific">Ruminococcus albus SY3</name>
    <dbReference type="NCBI Taxonomy" id="1341156"/>
    <lineage>
        <taxon>Bacteria</taxon>
        <taxon>Bacillati</taxon>
        <taxon>Bacillota</taxon>
        <taxon>Clostridia</taxon>
        <taxon>Eubacteriales</taxon>
        <taxon>Oscillospiraceae</taxon>
        <taxon>Ruminococcus</taxon>
    </lineage>
</organism>
<comment type="caution">
    <text evidence="5">The sequence shown here is derived from an EMBL/GenBank/DDBJ whole genome shotgun (WGS) entry which is preliminary data.</text>
</comment>
<dbReference type="GO" id="GO:0030527">
    <property type="term" value="F:structural constituent of chromatin"/>
    <property type="evidence" value="ECO:0007669"/>
    <property type="project" value="InterPro"/>
</dbReference>
<evidence type="ECO:0000256" key="2">
    <source>
        <dbReference type="ARBA" id="ARBA00023067"/>
    </source>
</evidence>
<dbReference type="Pfam" id="PF00216">
    <property type="entry name" value="Bac_DNA_binding"/>
    <property type="match status" value="1"/>
</dbReference>
<dbReference type="GO" id="GO:0005829">
    <property type="term" value="C:cytosol"/>
    <property type="evidence" value="ECO:0007669"/>
    <property type="project" value="TreeGrafter"/>
</dbReference>
<dbReference type="PANTHER" id="PTHR33175:SF3">
    <property type="entry name" value="DNA-BINDING PROTEIN HU-BETA"/>
    <property type="match status" value="1"/>
</dbReference>
<dbReference type="PANTHER" id="PTHR33175">
    <property type="entry name" value="DNA-BINDING PROTEIN HU"/>
    <property type="match status" value="1"/>
</dbReference>
<dbReference type="SUPFAM" id="SSF47729">
    <property type="entry name" value="IHF-like DNA-binding proteins"/>
    <property type="match status" value="1"/>
</dbReference>
<dbReference type="GO" id="GO:0030261">
    <property type="term" value="P:chromosome condensation"/>
    <property type="evidence" value="ECO:0007669"/>
    <property type="project" value="UniProtKB-KW"/>
</dbReference>